<dbReference type="InterPro" id="IPR050599">
    <property type="entry name" value="VDCC_alpha-1_subunit"/>
</dbReference>
<dbReference type="Proteomes" id="UP001190700">
    <property type="component" value="Unassembled WGS sequence"/>
</dbReference>
<feature type="transmembrane region" description="Helical" evidence="15">
    <location>
        <begin position="1711"/>
        <end position="1737"/>
    </location>
</feature>
<feature type="transmembrane region" description="Helical" evidence="15">
    <location>
        <begin position="1824"/>
        <end position="1842"/>
    </location>
</feature>
<evidence type="ECO:0000256" key="3">
    <source>
        <dbReference type="ARBA" id="ARBA00022553"/>
    </source>
</evidence>
<keyword evidence="2" id="KW-0813">Transport</keyword>
<feature type="transmembrane region" description="Helical" evidence="15">
    <location>
        <begin position="1932"/>
        <end position="1958"/>
    </location>
</feature>
<proteinExistence type="predicted"/>
<dbReference type="GO" id="GO:0005891">
    <property type="term" value="C:voltage-gated calcium channel complex"/>
    <property type="evidence" value="ECO:0007669"/>
    <property type="project" value="TreeGrafter"/>
</dbReference>
<keyword evidence="3" id="KW-0597">Phosphoprotein</keyword>
<organism evidence="17 18">
    <name type="scientific">Cymbomonas tetramitiformis</name>
    <dbReference type="NCBI Taxonomy" id="36881"/>
    <lineage>
        <taxon>Eukaryota</taxon>
        <taxon>Viridiplantae</taxon>
        <taxon>Chlorophyta</taxon>
        <taxon>Pyramimonadophyceae</taxon>
        <taxon>Pyramimonadales</taxon>
        <taxon>Pyramimonadaceae</taxon>
        <taxon>Cymbomonas</taxon>
    </lineage>
</organism>
<feature type="transmembrane region" description="Helical" evidence="15">
    <location>
        <begin position="931"/>
        <end position="950"/>
    </location>
</feature>
<feature type="compositionally biased region" description="Polar residues" evidence="14">
    <location>
        <begin position="104"/>
        <end position="118"/>
    </location>
</feature>
<feature type="transmembrane region" description="Helical" evidence="15">
    <location>
        <begin position="778"/>
        <end position="798"/>
    </location>
</feature>
<dbReference type="InterPro" id="IPR011992">
    <property type="entry name" value="EF-hand-dom_pair"/>
</dbReference>
<keyword evidence="18" id="KW-1185">Reference proteome</keyword>
<dbReference type="GO" id="GO:0008331">
    <property type="term" value="F:high voltage-gated calcium channel activity"/>
    <property type="evidence" value="ECO:0007669"/>
    <property type="project" value="TreeGrafter"/>
</dbReference>
<feature type="region of interest" description="Disordered" evidence="14">
    <location>
        <begin position="1271"/>
        <end position="1300"/>
    </location>
</feature>
<evidence type="ECO:0000256" key="9">
    <source>
        <dbReference type="ARBA" id="ARBA00022989"/>
    </source>
</evidence>
<feature type="transmembrane region" description="Helical" evidence="15">
    <location>
        <begin position="1387"/>
        <end position="1405"/>
    </location>
</feature>
<dbReference type="EMBL" id="LGRX02013741">
    <property type="protein sequence ID" value="KAK3265693.1"/>
    <property type="molecule type" value="Genomic_DNA"/>
</dbReference>
<feature type="transmembrane region" description="Helical" evidence="15">
    <location>
        <begin position="2031"/>
        <end position="2057"/>
    </location>
</feature>
<gene>
    <name evidence="17" type="ORF">CYMTET_25643</name>
</gene>
<feature type="transmembrane region" description="Helical" evidence="15">
    <location>
        <begin position="417"/>
        <end position="439"/>
    </location>
</feature>
<dbReference type="Pfam" id="PF00520">
    <property type="entry name" value="Ion_trans"/>
    <property type="match status" value="4"/>
</dbReference>
<feature type="transmembrane region" description="Helical" evidence="15">
    <location>
        <begin position="1454"/>
        <end position="1477"/>
    </location>
</feature>
<dbReference type="SUPFAM" id="SSF47473">
    <property type="entry name" value="EF-hand"/>
    <property type="match status" value="1"/>
</dbReference>
<dbReference type="Gene3D" id="1.10.287.70">
    <property type="match status" value="4"/>
</dbReference>
<dbReference type="Gene3D" id="1.10.238.10">
    <property type="entry name" value="EF-hand"/>
    <property type="match status" value="2"/>
</dbReference>
<dbReference type="CDD" id="cd00051">
    <property type="entry name" value="EFh"/>
    <property type="match status" value="1"/>
</dbReference>
<dbReference type="GO" id="GO:0098703">
    <property type="term" value="P:calcium ion import across plasma membrane"/>
    <property type="evidence" value="ECO:0007669"/>
    <property type="project" value="TreeGrafter"/>
</dbReference>
<dbReference type="PANTHER" id="PTHR45628">
    <property type="entry name" value="VOLTAGE-DEPENDENT CALCIUM CHANNEL TYPE A SUBUNIT ALPHA-1"/>
    <property type="match status" value="1"/>
</dbReference>
<feature type="transmembrane region" description="Helical" evidence="15">
    <location>
        <begin position="1511"/>
        <end position="1533"/>
    </location>
</feature>
<dbReference type="Pfam" id="PF13499">
    <property type="entry name" value="EF-hand_7"/>
    <property type="match status" value="1"/>
</dbReference>
<feature type="transmembrane region" description="Helical" evidence="15">
    <location>
        <begin position="1421"/>
        <end position="1442"/>
    </location>
</feature>
<keyword evidence="7" id="KW-0106">Calcium</keyword>
<evidence type="ECO:0000313" key="17">
    <source>
        <dbReference type="EMBL" id="KAK3265693.1"/>
    </source>
</evidence>
<evidence type="ECO:0000256" key="8">
    <source>
        <dbReference type="ARBA" id="ARBA00022882"/>
    </source>
</evidence>
<name>A0AAE0FTT6_9CHLO</name>
<dbReference type="GO" id="GO:0005509">
    <property type="term" value="F:calcium ion binding"/>
    <property type="evidence" value="ECO:0007669"/>
    <property type="project" value="InterPro"/>
</dbReference>
<dbReference type="InterPro" id="IPR002048">
    <property type="entry name" value="EF_hand_dom"/>
</dbReference>
<evidence type="ECO:0000256" key="12">
    <source>
        <dbReference type="ARBA" id="ARBA00023180"/>
    </source>
</evidence>
<evidence type="ECO:0000259" key="16">
    <source>
        <dbReference type="PROSITE" id="PS50222"/>
    </source>
</evidence>
<feature type="domain" description="EF-hand" evidence="16">
    <location>
        <begin position="1229"/>
        <end position="1264"/>
    </location>
</feature>
<dbReference type="InterPro" id="IPR005821">
    <property type="entry name" value="Ion_trans_dom"/>
</dbReference>
<accession>A0AAE0FTT6</accession>
<feature type="domain" description="EF-hand" evidence="16">
    <location>
        <begin position="1098"/>
        <end position="1133"/>
    </location>
</feature>
<sequence length="2181" mass="247094">MSSHPESSEWDLRPVKQEAQLAEDSAYASGKVKSASHSKGESNSTIGTELLGLIEENHAEQPLASDHSQLSLENKTVHPVQQYSEMRIAPLPIFPSETLGLPQLPQNHAPVQQPSTNVLPPLRGDARASGDASLAGSIDNEEPGSADGGASDEQHETQTTATLSRRTQSVIERDKATVLARVQEDTLDTFKKLPSVAANATQETGAGIPGPKRATTVTGGTGETGHAESQIRSMPTMKRNYEVTKGIRETSEVLSNCVHTAMQIETEEAGKHRSWGLFSFSNPIRKLCIALNNWKYFHAIIMGCVGFSTLTLVFATPIDMKIFWWVFFFEFLVKTIATGVWFGRSAYFKSKWNQLDFFVLVGSGVDTLINDASEGLVAMVVLRILRLLRPLRTFGKIESLRIVLSVIFKASGQLGRVLLMLLLLILLYSSVGVVLYAGVLRERCMDRSQLPSDYTGFDTRNDMLDTLGDTWKLWSTQEEKEGTCKSCSSGYVCTNLNNPYYDFLSFDNFFSSMLVVFIVITGESWVSIMYRVCNTTSWASLVFFVTLVLFGTHLFVNMLLAVIREVFSSTLSFQLKQKVESRKSQMQKGMQVSFWGEEGTTSEQGSLFNTAAKQYRLVRRNLLLKLNVLRELPSYVVIHGFLLKIALSDHYERFNMAATFTNTIVLSVTHHNMSATLSDNLMIVNGVLTIIFLTESGIKIAAYGYEFLNRDFDMFDLFVNIVSTVSNYASGGTLFSAGKSKSISALRSLKQVRVIRIFRVAKYSDALRAAVKVLSESAYLLSSLLLMQFMIMCFYALIGLQMFQDGYKTYDDRVRDGRMFNYDLWRPVVTGCGQFGSTAETCHLVLQKMGIDDTESSVAACGLQEITANCSDTCRVRAYNDNMLEFRLPNCMDTIWEELEAQKGQSEGSLNWFKQEERHYQLSDRGGFRDFWWAIVTLFQALTLEGWTALMFDAMYLNYFIGLAFYVSWVAFGTYFLLSLMVSVILDNFEREYGEEMRRCHEERVLAKRLKAASTENEGGLEYLPEVTTPDGEVHPRSIQFHNIDKIFQACSSRPLSEATRTELFMHIGKPAPEDWVDFDLVCEVLPDLDIITPLQAVKLRGLYALWVSHDVDNSGTLGVAEVLSLVKSLGLNAPKVGAPGADHSQRVLVDLSFMLKEEAEHDNVDFYEFVSMFLMIEEKPERGVLSGALKLEHLGFLRHKFMEYDEDESGYISSDELGDFLDSMGIFMNDFELRLLMLEMDSNDDDQVTFQEFLRSLVKYFTDSHKSALSPGKRDTGAKVEDISDPQWEGGTGRSKLDALSQGGEMGRKWALAFAVHARSLPPEHIPNLKENLTDMNGIESIDEKDEETELASSMEEAEELGKSFGIFSMNCDLRKRAKKVIEHPYFDNVVVCLICGSCLLVAHEDPIRDDPEWYEWGELFFTFIFTVELLLKMFVLGVYFGPRAYLKDAWNILDFVTVVSSLMSLIVINLIGVQIPGLNRVTMMRSLRPLKALARRRRARNSLNALAQAIPSFVSVTLMAAFICLLFGIVATERYAGGFYHCVTGGFYVQPKYVNITHFTDIFANESNYTSLSTDEDRQKAIVNQIVQVECEREEGNRFSVPNICFNASDWKASKTDTHDYFILKQNLDTSSMSECMVEPDNRWVNSILNFDNLWEAFYCLFVVITGEGWVELMYQSVDIGSREIGNGSLDADYTRNVTIQQDHEPLDALFYICFIIVFSFFLLDLYAGAVYSYYVKVKLEDEGNSILTNAQRQWQETNAILINTVKSMPKPTGKEAKGFRKISRWFIQSWIFHVVCLLNVLMSFFLVLVQQADQAESTTKITLRMTWGILCISLFEYTVKLHFNGLSVFLKDKWNRFDLCVYLVAVFMSVMRLVPGQPVPTYIGLFTMRMMRFGHLVSNVESVKPTNDHALKVQIYLKRYLHGISRVNIVFETFISLLYTLVDLALIMFVFYFIFGVIGMNLFGHLPLDGDEYNRNANFRDIYISIMTLFRVSTGEDWQAIFTDLVWFGCHEETRIEHPEDCPKVVTFFYFMVFYMIMVIMVTSLLVAVIIDIFTEVMEREYNSLGMSHIIGFMNEWNERCRFDAADESFLYVSDLKDLLANLPQPLGVRTVTGSMDPDGDEVMQRIYDLELEVDDMGRLYLMGTVGSIVKRVAQISNPCIGNSLTFLDPVPWIAKYV</sequence>
<dbReference type="PROSITE" id="PS00018">
    <property type="entry name" value="EF_HAND_1"/>
    <property type="match status" value="3"/>
</dbReference>
<feature type="transmembrane region" description="Helical" evidence="15">
    <location>
        <begin position="538"/>
        <end position="563"/>
    </location>
</feature>
<evidence type="ECO:0000256" key="1">
    <source>
        <dbReference type="ARBA" id="ARBA00004141"/>
    </source>
</evidence>
<keyword evidence="11 15" id="KW-0472">Membrane</keyword>
<keyword evidence="13" id="KW-0407">Ion channel</keyword>
<evidence type="ECO:0000256" key="7">
    <source>
        <dbReference type="ARBA" id="ARBA00022837"/>
    </source>
</evidence>
<keyword evidence="12" id="KW-0325">Glycoprotein</keyword>
<dbReference type="Gene3D" id="1.20.120.350">
    <property type="entry name" value="Voltage-gated potassium channels. Chain C"/>
    <property type="match status" value="4"/>
</dbReference>
<feature type="compositionally biased region" description="Basic and acidic residues" evidence="14">
    <location>
        <begin position="1271"/>
        <end position="1283"/>
    </location>
</feature>
<keyword evidence="10" id="KW-0406">Ion transport</keyword>
<dbReference type="SMART" id="SM00054">
    <property type="entry name" value="EFh"/>
    <property type="match status" value="3"/>
</dbReference>
<keyword evidence="6 15" id="KW-0812">Transmembrane</keyword>
<evidence type="ECO:0000256" key="14">
    <source>
        <dbReference type="SAM" id="MobiDB-lite"/>
    </source>
</evidence>
<feature type="domain" description="EF-hand" evidence="16">
    <location>
        <begin position="1193"/>
        <end position="1228"/>
    </location>
</feature>
<feature type="transmembrane region" description="Helical" evidence="15">
    <location>
        <begin position="1793"/>
        <end position="1812"/>
    </location>
</feature>
<keyword evidence="8" id="KW-0851">Voltage-gated channel</keyword>
<feature type="transmembrane region" description="Helical" evidence="15">
    <location>
        <begin position="956"/>
        <end position="989"/>
    </location>
</feature>
<evidence type="ECO:0000313" key="18">
    <source>
        <dbReference type="Proteomes" id="UP001190700"/>
    </source>
</evidence>
<feature type="region of interest" description="Disordered" evidence="14">
    <location>
        <begin position="99"/>
        <end position="168"/>
    </location>
</feature>
<evidence type="ECO:0000256" key="10">
    <source>
        <dbReference type="ARBA" id="ARBA00023065"/>
    </source>
</evidence>
<feature type="region of interest" description="Disordered" evidence="14">
    <location>
        <begin position="1"/>
        <end position="44"/>
    </location>
</feature>
<feature type="region of interest" description="Disordered" evidence="14">
    <location>
        <begin position="201"/>
        <end position="229"/>
    </location>
</feature>
<feature type="transmembrane region" description="Helical" evidence="15">
    <location>
        <begin position="296"/>
        <end position="316"/>
    </location>
</feature>
<feature type="transmembrane region" description="Helical" evidence="15">
    <location>
        <begin position="509"/>
        <end position="526"/>
    </location>
</feature>
<evidence type="ECO:0000256" key="15">
    <source>
        <dbReference type="SAM" id="Phobius"/>
    </source>
</evidence>
<evidence type="ECO:0000256" key="5">
    <source>
        <dbReference type="ARBA" id="ARBA00022673"/>
    </source>
</evidence>
<feature type="compositionally biased region" description="Polar residues" evidence="14">
    <location>
        <begin position="157"/>
        <end position="168"/>
    </location>
</feature>
<dbReference type="PROSITE" id="PS50222">
    <property type="entry name" value="EF_HAND_2"/>
    <property type="match status" value="3"/>
</dbReference>
<keyword evidence="9 15" id="KW-1133">Transmembrane helix</keyword>
<dbReference type="PANTHER" id="PTHR45628:SF7">
    <property type="entry name" value="VOLTAGE-DEPENDENT CALCIUM CHANNEL TYPE A SUBUNIT ALPHA-1"/>
    <property type="match status" value="1"/>
</dbReference>
<dbReference type="InterPro" id="IPR018247">
    <property type="entry name" value="EF_Hand_1_Ca_BS"/>
</dbReference>
<evidence type="ECO:0000256" key="11">
    <source>
        <dbReference type="ARBA" id="ARBA00023136"/>
    </source>
</evidence>
<feature type="compositionally biased region" description="Polar residues" evidence="14">
    <location>
        <begin position="35"/>
        <end position="44"/>
    </location>
</feature>
<feature type="transmembrane region" description="Helical" evidence="15">
    <location>
        <begin position="322"/>
        <end position="342"/>
    </location>
</feature>
<protein>
    <submittedName>
        <fullName evidence="17">Caveolin-2</fullName>
    </submittedName>
</protein>
<feature type="compositionally biased region" description="Basic and acidic residues" evidence="14">
    <location>
        <begin position="1"/>
        <end position="16"/>
    </location>
</feature>
<keyword evidence="5" id="KW-0107">Calcium channel</keyword>
<keyword evidence="4" id="KW-0109">Calcium transport</keyword>
<comment type="caution">
    <text evidence="17">The sequence shown here is derived from an EMBL/GenBank/DDBJ whole genome shotgun (WGS) entry which is preliminary data.</text>
</comment>
<evidence type="ECO:0000256" key="4">
    <source>
        <dbReference type="ARBA" id="ARBA00022568"/>
    </source>
</evidence>
<evidence type="ECO:0000256" key="2">
    <source>
        <dbReference type="ARBA" id="ARBA00022448"/>
    </source>
</evidence>
<reference evidence="17 18" key="1">
    <citation type="journal article" date="2015" name="Genome Biol. Evol.">
        <title>Comparative Genomics of a Bacterivorous Green Alga Reveals Evolutionary Causalities and Consequences of Phago-Mixotrophic Mode of Nutrition.</title>
        <authorList>
            <person name="Burns J.A."/>
            <person name="Paasch A."/>
            <person name="Narechania A."/>
            <person name="Kim E."/>
        </authorList>
    </citation>
    <scope>NUCLEOTIDE SEQUENCE [LARGE SCALE GENOMIC DNA]</scope>
    <source>
        <strain evidence="17 18">PLY_AMNH</strain>
    </source>
</reference>
<dbReference type="SUPFAM" id="SSF81324">
    <property type="entry name" value="Voltage-gated potassium channels"/>
    <property type="match status" value="4"/>
</dbReference>
<dbReference type="InterPro" id="IPR027359">
    <property type="entry name" value="Volt_channel_dom_sf"/>
</dbReference>
<comment type="subcellular location">
    <subcellularLocation>
        <location evidence="1">Membrane</location>
        <topology evidence="1">Multi-pass membrane protein</topology>
    </subcellularLocation>
</comment>
<evidence type="ECO:0000256" key="13">
    <source>
        <dbReference type="ARBA" id="ARBA00023303"/>
    </source>
</evidence>
<feature type="transmembrane region" description="Helical" evidence="15">
    <location>
        <begin position="1862"/>
        <end position="1886"/>
    </location>
</feature>
<evidence type="ECO:0000256" key="6">
    <source>
        <dbReference type="ARBA" id="ARBA00022692"/>
    </source>
</evidence>